<dbReference type="InterPro" id="IPR018120">
    <property type="entry name" value="Glyco_hydro_1_AS"/>
</dbReference>
<reference evidence="8 9" key="1">
    <citation type="submission" date="2019-09" db="EMBL/GenBank/DDBJ databases">
        <title>A chromosome-level genome assembly of the Chinese tupelo Nyssa sinensis.</title>
        <authorList>
            <person name="Yang X."/>
            <person name="Kang M."/>
            <person name="Yang Y."/>
            <person name="Xiong H."/>
            <person name="Wang M."/>
            <person name="Zhang Z."/>
            <person name="Wang Z."/>
            <person name="Wu H."/>
            <person name="Ma T."/>
            <person name="Liu J."/>
            <person name="Xi Z."/>
        </authorList>
    </citation>
    <scope>NUCLEOTIDE SEQUENCE [LARGE SCALE GENOMIC DNA]</scope>
    <source>
        <strain evidence="8">J267</strain>
        <tissue evidence="8">Leaf</tissue>
    </source>
</reference>
<evidence type="ECO:0000313" key="8">
    <source>
        <dbReference type="EMBL" id="KAA8520276.1"/>
    </source>
</evidence>
<evidence type="ECO:0000256" key="4">
    <source>
        <dbReference type="PROSITE-ProRule" id="PRU10055"/>
    </source>
</evidence>
<evidence type="ECO:0000256" key="3">
    <source>
        <dbReference type="ARBA" id="ARBA00023295"/>
    </source>
</evidence>
<feature type="chain" id="PRO_5023858290" description="Beta-glucosidase" evidence="7">
    <location>
        <begin position="24"/>
        <end position="519"/>
    </location>
</feature>
<dbReference type="FunFam" id="3.20.20.80:FF:000020">
    <property type="entry name" value="Beta-glucosidase 12"/>
    <property type="match status" value="1"/>
</dbReference>
<dbReference type="EMBL" id="CM018049">
    <property type="protein sequence ID" value="KAA8520276.1"/>
    <property type="molecule type" value="Genomic_DNA"/>
</dbReference>
<evidence type="ECO:0000256" key="1">
    <source>
        <dbReference type="ARBA" id="ARBA00010838"/>
    </source>
</evidence>
<keyword evidence="7" id="KW-0732">Signal</keyword>
<accession>A0A5J4ZRB5</accession>
<keyword evidence="9" id="KW-1185">Reference proteome</keyword>
<proteinExistence type="inferred from homology"/>
<keyword evidence="2 6" id="KW-0378">Hydrolase</keyword>
<dbReference type="PANTHER" id="PTHR10353:SF297">
    <property type="entry name" value="VICIANIN HYDROLASE-LIKE"/>
    <property type="match status" value="1"/>
</dbReference>
<dbReference type="InterPro" id="IPR033132">
    <property type="entry name" value="GH_1_N_CS"/>
</dbReference>
<dbReference type="SUPFAM" id="SSF51445">
    <property type="entry name" value="(Trans)glycosidases"/>
    <property type="match status" value="1"/>
</dbReference>
<dbReference type="Pfam" id="PF00232">
    <property type="entry name" value="Glyco_hydro_1"/>
    <property type="match status" value="1"/>
</dbReference>
<evidence type="ECO:0000256" key="5">
    <source>
        <dbReference type="RuleBase" id="RU003690"/>
    </source>
</evidence>
<dbReference type="PROSITE" id="PS00653">
    <property type="entry name" value="GLYCOSYL_HYDROL_F1_2"/>
    <property type="match status" value="1"/>
</dbReference>
<feature type="signal peptide" evidence="7">
    <location>
        <begin position="1"/>
        <end position="23"/>
    </location>
</feature>
<feature type="active site" description="Nucleophile" evidence="4">
    <location>
        <position position="415"/>
    </location>
</feature>
<sequence length="519" mass="58500">MAITSLLLFSLMALTSFLSITKAAKSGGHSYRLHRSSFPAGFVFGAGSASYQYEGAASEDGRGPSMWDTFTHKYPDKIEDHSTGDVADDFYHRYKDDIALMKEIGLGAFRFSISWPRLLPKGNLTGGVNQLGVKFYNDLIDEILLNGLQPYVTLFHWDVPQALVDEYGGFLSPKIVGDYHDYVDLCFKTFGDRVKHWMTLNEPYEFSIYGYATGVYPPGRCSTYIGNCTSGDSSTEPYMVAHHLILSHAAAVKLYRETYKASQNGQIGVTLSSNWFVPISQSVANRKAAQRALDFILGWFLHPMTFGDYPQIMRSLVGNRLPKFTKMQSQMLKNSYDFLGINYYTSAYVSNAVFSNSLELSATTDDRVITSFVKNGVPIGPPTDLSWLYDYPEGLRALMLHIKDKYGNPSIVITENGVADNGTLPVKEALKDKGRIMYHHDHLSYLLKAIEEGADVKGYFVWSFSDDFEWTSGFTVRFGLVYIDYKSGLKRYPKDSALWFKKFLQRKMFTKDYSSAVSI</sequence>
<dbReference type="InterPro" id="IPR001360">
    <property type="entry name" value="Glyco_hydro_1"/>
</dbReference>
<evidence type="ECO:0008006" key="10">
    <source>
        <dbReference type="Google" id="ProtNLM"/>
    </source>
</evidence>
<evidence type="ECO:0000256" key="7">
    <source>
        <dbReference type="SAM" id="SignalP"/>
    </source>
</evidence>
<dbReference type="AlphaFoldDB" id="A0A5J4ZRB5"/>
<name>A0A5J4ZRB5_9ASTE</name>
<evidence type="ECO:0000256" key="6">
    <source>
        <dbReference type="RuleBase" id="RU004468"/>
    </source>
</evidence>
<dbReference type="Gene3D" id="3.20.20.80">
    <property type="entry name" value="Glycosidases"/>
    <property type="match status" value="1"/>
</dbReference>
<dbReference type="Proteomes" id="UP000325577">
    <property type="component" value="Linkage Group LG6"/>
</dbReference>
<protein>
    <recommendedName>
        <fullName evidence="10">Beta-glucosidase</fullName>
    </recommendedName>
</protein>
<dbReference type="PANTHER" id="PTHR10353">
    <property type="entry name" value="GLYCOSYL HYDROLASE"/>
    <property type="match status" value="1"/>
</dbReference>
<dbReference type="GO" id="GO:0005975">
    <property type="term" value="P:carbohydrate metabolic process"/>
    <property type="evidence" value="ECO:0007669"/>
    <property type="project" value="InterPro"/>
</dbReference>
<comment type="similarity">
    <text evidence="1 5">Belongs to the glycosyl hydrolase 1 family.</text>
</comment>
<dbReference type="InterPro" id="IPR017853">
    <property type="entry name" value="GH"/>
</dbReference>
<evidence type="ECO:0000313" key="9">
    <source>
        <dbReference type="Proteomes" id="UP000325577"/>
    </source>
</evidence>
<dbReference type="PROSITE" id="PS00572">
    <property type="entry name" value="GLYCOSYL_HYDROL_F1_1"/>
    <property type="match status" value="1"/>
</dbReference>
<dbReference type="OrthoDB" id="65569at2759"/>
<gene>
    <name evidence="8" type="ORF">F0562_014532</name>
</gene>
<evidence type="ECO:0000256" key="2">
    <source>
        <dbReference type="ARBA" id="ARBA00022801"/>
    </source>
</evidence>
<keyword evidence="3 6" id="KW-0326">Glycosidase</keyword>
<organism evidence="8 9">
    <name type="scientific">Nyssa sinensis</name>
    <dbReference type="NCBI Taxonomy" id="561372"/>
    <lineage>
        <taxon>Eukaryota</taxon>
        <taxon>Viridiplantae</taxon>
        <taxon>Streptophyta</taxon>
        <taxon>Embryophyta</taxon>
        <taxon>Tracheophyta</taxon>
        <taxon>Spermatophyta</taxon>
        <taxon>Magnoliopsida</taxon>
        <taxon>eudicotyledons</taxon>
        <taxon>Gunneridae</taxon>
        <taxon>Pentapetalae</taxon>
        <taxon>asterids</taxon>
        <taxon>Cornales</taxon>
        <taxon>Nyssaceae</taxon>
        <taxon>Nyssa</taxon>
    </lineage>
</organism>
<dbReference type="GO" id="GO:0008422">
    <property type="term" value="F:beta-glucosidase activity"/>
    <property type="evidence" value="ECO:0007669"/>
    <property type="project" value="TreeGrafter"/>
</dbReference>
<dbReference type="PRINTS" id="PR00131">
    <property type="entry name" value="GLHYDRLASE1"/>
</dbReference>